<accession>M6W3K9</accession>
<dbReference type="SUPFAM" id="SSF56349">
    <property type="entry name" value="DNA breaking-rejoining enzymes"/>
    <property type="match status" value="1"/>
</dbReference>
<feature type="domain" description="Tyr recombinase" evidence="3">
    <location>
        <begin position="1"/>
        <end position="71"/>
    </location>
</feature>
<feature type="compositionally biased region" description="Basic and acidic residues" evidence="2">
    <location>
        <begin position="91"/>
        <end position="101"/>
    </location>
</feature>
<organism evidence="4 5">
    <name type="scientific">Leptospira borgpetersenii serovar Pomona str. 200901868</name>
    <dbReference type="NCBI Taxonomy" id="1192866"/>
    <lineage>
        <taxon>Bacteria</taxon>
        <taxon>Pseudomonadati</taxon>
        <taxon>Spirochaetota</taxon>
        <taxon>Spirochaetia</taxon>
        <taxon>Leptospirales</taxon>
        <taxon>Leptospiraceae</taxon>
        <taxon>Leptospira</taxon>
    </lineage>
</organism>
<dbReference type="GO" id="GO:0003677">
    <property type="term" value="F:DNA binding"/>
    <property type="evidence" value="ECO:0007669"/>
    <property type="project" value="InterPro"/>
</dbReference>
<sequence>MNITANFIKFRDTAGVAKRQAVHIFRHTTATGMLDNGADIRHVQEMLGHEHLSTTQIYTHVAIRKLKEVYDRTHPSLHTPDSSSLVGGASPKKETGSKDKDSNEEESDTS</sequence>
<keyword evidence="1" id="KW-0233">DNA recombination</keyword>
<dbReference type="STRING" id="1192866.LEP1GSC133_4565"/>
<dbReference type="PROSITE" id="PS51898">
    <property type="entry name" value="TYR_RECOMBINASE"/>
    <property type="match status" value="1"/>
</dbReference>
<evidence type="ECO:0000259" key="3">
    <source>
        <dbReference type="PROSITE" id="PS51898"/>
    </source>
</evidence>
<evidence type="ECO:0000256" key="2">
    <source>
        <dbReference type="SAM" id="MobiDB-lite"/>
    </source>
</evidence>
<comment type="caution">
    <text evidence="4">The sequence shown here is derived from an EMBL/GenBank/DDBJ whole genome shotgun (WGS) entry which is preliminary data.</text>
</comment>
<gene>
    <name evidence="4" type="ORF">LEP1GSC133_4565</name>
</gene>
<dbReference type="Pfam" id="PF00589">
    <property type="entry name" value="Phage_integrase"/>
    <property type="match status" value="1"/>
</dbReference>
<dbReference type="GO" id="GO:0015074">
    <property type="term" value="P:DNA integration"/>
    <property type="evidence" value="ECO:0007669"/>
    <property type="project" value="InterPro"/>
</dbReference>
<dbReference type="InterPro" id="IPR002104">
    <property type="entry name" value="Integrase_catalytic"/>
</dbReference>
<reference evidence="4 5" key="1">
    <citation type="submission" date="2013-01" db="EMBL/GenBank/DDBJ databases">
        <authorList>
            <person name="Harkins D.M."/>
            <person name="Durkin A.S."/>
            <person name="Brinkac L.M."/>
            <person name="Haft D.H."/>
            <person name="Selengut J.D."/>
            <person name="Sanka R."/>
            <person name="DePew J."/>
            <person name="Purushe J."/>
            <person name="Picardeau M."/>
            <person name="Werts C."/>
            <person name="Goarant C."/>
            <person name="Vinetz J.M."/>
            <person name="Sutton G.G."/>
            <person name="Nierman W.C."/>
            <person name="Fouts D.E."/>
        </authorList>
    </citation>
    <scope>NUCLEOTIDE SEQUENCE [LARGE SCALE GENOMIC DNA]</scope>
    <source>
        <strain evidence="4 5">200901868</strain>
    </source>
</reference>
<protein>
    <submittedName>
        <fullName evidence="4">Tyrosine recombinase XerD domain protein</fullName>
    </submittedName>
</protein>
<proteinExistence type="predicted"/>
<evidence type="ECO:0000256" key="1">
    <source>
        <dbReference type="ARBA" id="ARBA00023172"/>
    </source>
</evidence>
<name>M6W3K9_LEPBO</name>
<evidence type="ECO:0000313" key="4">
    <source>
        <dbReference type="EMBL" id="EMO63700.1"/>
    </source>
</evidence>
<dbReference type="EMBL" id="AKWF02000040">
    <property type="protein sequence ID" value="EMO63700.1"/>
    <property type="molecule type" value="Genomic_DNA"/>
</dbReference>
<evidence type="ECO:0000313" key="5">
    <source>
        <dbReference type="Proteomes" id="UP000012159"/>
    </source>
</evidence>
<dbReference type="Proteomes" id="UP000012159">
    <property type="component" value="Unassembled WGS sequence"/>
</dbReference>
<dbReference type="AlphaFoldDB" id="M6W3K9"/>
<feature type="region of interest" description="Disordered" evidence="2">
    <location>
        <begin position="73"/>
        <end position="110"/>
    </location>
</feature>
<dbReference type="Gene3D" id="1.10.443.10">
    <property type="entry name" value="Intergrase catalytic core"/>
    <property type="match status" value="1"/>
</dbReference>
<dbReference type="GO" id="GO:0006310">
    <property type="term" value="P:DNA recombination"/>
    <property type="evidence" value="ECO:0007669"/>
    <property type="project" value="UniProtKB-KW"/>
</dbReference>
<dbReference type="InterPro" id="IPR013762">
    <property type="entry name" value="Integrase-like_cat_sf"/>
</dbReference>
<dbReference type="InterPro" id="IPR011010">
    <property type="entry name" value="DNA_brk_join_enz"/>
</dbReference>